<evidence type="ECO:0000256" key="1">
    <source>
        <dbReference type="SAM" id="Phobius"/>
    </source>
</evidence>
<dbReference type="Gramene" id="RZC80092">
    <property type="protein sequence ID" value="RZC80092"/>
    <property type="gene ID" value="C5167_042672"/>
</dbReference>
<feature type="transmembrane region" description="Helical" evidence="1">
    <location>
        <begin position="87"/>
        <end position="115"/>
    </location>
</feature>
<feature type="transmembrane region" description="Helical" evidence="1">
    <location>
        <begin position="472"/>
        <end position="489"/>
    </location>
</feature>
<dbReference type="PANTHER" id="PTHR33133">
    <property type="entry name" value="OS08G0107100 PROTEIN-RELATED"/>
    <property type="match status" value="1"/>
</dbReference>
<accession>A0A4Y7L628</accession>
<dbReference type="AlphaFoldDB" id="A0A4Y7L628"/>
<sequence>MELITAAKNLKFLDENPSKIISIAFLSDYLNFHRLSYCLKFFCFLSLFLFSLFSISSISFTVASLYASKSISFISTHFAIPRISKKLMITFFYALLLMIINFLAFLTPGSVLFLLNVDEGGALWWFFLIIFCIIYFLVHLYVTALWHLASIVSVVEPNVYGLAAMKKSKQLLQGRTKIAMGLVNLYIAATWIVGMLLGYAMQFPIHFMVKILLGLLCLFMLVAVNLTALLVQSVFFFACKAHHKEVADKNFLYDHLCGYDHDRVVENLKFFNAIQIIREAVKIPAKSSSPLFLITTITLILPLSVIQLLFKISFFNFFTTLFVYFHGYISSTSVIHDFLYVLSLSVLSLLSTSVIVLTVASIYASKSVSFIPILFAIPRIFKHLMITFFYTLLLMIVNFLAFATFIQVLVWFHITEDATIWRFIYMFYIIYLLVSLCVTALWILASVISVVEPNVYGLAAMNKSKQLLQGRTKIAFALVSLYAAATWIVEKALRHAMQFPVHFMVKVLLGLLCLFMLVAVNLTGLLLQSVFYFACKSHHNQVVDKKVLYDHLCGYDFSGDNSVALNSPSTGSMDMQSLVKDDHGVDYQPVAMNAITEYV</sequence>
<keyword evidence="1" id="KW-0472">Membrane</keyword>
<dbReference type="Proteomes" id="UP000316621">
    <property type="component" value="Chromosome 10"/>
</dbReference>
<feature type="transmembrane region" description="Helical" evidence="1">
    <location>
        <begin position="122"/>
        <end position="138"/>
    </location>
</feature>
<reference evidence="2 3" key="1">
    <citation type="journal article" date="2018" name="Science">
        <title>The opium poppy genome and morphinan production.</title>
        <authorList>
            <person name="Guo L."/>
            <person name="Winzer T."/>
            <person name="Yang X."/>
            <person name="Li Y."/>
            <person name="Ning Z."/>
            <person name="He Z."/>
            <person name="Teodor R."/>
            <person name="Lu Y."/>
            <person name="Bowser T.A."/>
            <person name="Graham I.A."/>
            <person name="Ye K."/>
        </authorList>
    </citation>
    <scope>NUCLEOTIDE SEQUENCE [LARGE SCALE GENOMIC DNA]</scope>
    <source>
        <strain evidence="3">cv. HN1</strain>
        <tissue evidence="2">Leaves</tissue>
    </source>
</reference>
<keyword evidence="1" id="KW-0812">Transmembrane</keyword>
<name>A0A4Y7L628_PAPSO</name>
<organism evidence="2 3">
    <name type="scientific">Papaver somniferum</name>
    <name type="common">Opium poppy</name>
    <dbReference type="NCBI Taxonomy" id="3469"/>
    <lineage>
        <taxon>Eukaryota</taxon>
        <taxon>Viridiplantae</taxon>
        <taxon>Streptophyta</taxon>
        <taxon>Embryophyta</taxon>
        <taxon>Tracheophyta</taxon>
        <taxon>Spermatophyta</taxon>
        <taxon>Magnoliopsida</taxon>
        <taxon>Ranunculales</taxon>
        <taxon>Papaveraceae</taxon>
        <taxon>Papaveroideae</taxon>
        <taxon>Papaver</taxon>
    </lineage>
</organism>
<protein>
    <submittedName>
        <fullName evidence="2">Uncharacterized protein</fullName>
    </submittedName>
</protein>
<feature type="transmembrane region" description="Helical" evidence="1">
    <location>
        <begin position="183"/>
        <end position="205"/>
    </location>
</feature>
<feature type="transmembrane region" description="Helical" evidence="1">
    <location>
        <begin position="384"/>
        <end position="412"/>
    </location>
</feature>
<dbReference type="OMA" id="FYSCAVI"/>
<gene>
    <name evidence="2" type="ORF">C5167_042672</name>
</gene>
<feature type="transmembrane region" description="Helical" evidence="1">
    <location>
        <begin position="424"/>
        <end position="451"/>
    </location>
</feature>
<evidence type="ECO:0000313" key="3">
    <source>
        <dbReference type="Proteomes" id="UP000316621"/>
    </source>
</evidence>
<dbReference type="PANTHER" id="PTHR33133:SF24">
    <property type="entry name" value="OS01G0800300 PROTEIN"/>
    <property type="match status" value="1"/>
</dbReference>
<feature type="transmembrane region" description="Helical" evidence="1">
    <location>
        <begin position="211"/>
        <end position="239"/>
    </location>
</feature>
<keyword evidence="3" id="KW-1185">Reference proteome</keyword>
<feature type="transmembrane region" description="Helical" evidence="1">
    <location>
        <begin position="291"/>
        <end position="318"/>
    </location>
</feature>
<keyword evidence="1" id="KW-1133">Transmembrane helix</keyword>
<feature type="transmembrane region" description="Helical" evidence="1">
    <location>
        <begin position="41"/>
        <end position="67"/>
    </location>
</feature>
<proteinExistence type="predicted"/>
<feature type="transmembrane region" description="Helical" evidence="1">
    <location>
        <begin position="509"/>
        <end position="535"/>
    </location>
</feature>
<evidence type="ECO:0000313" key="2">
    <source>
        <dbReference type="EMBL" id="RZC80092.1"/>
    </source>
</evidence>
<dbReference type="EMBL" id="CM010724">
    <property type="protein sequence ID" value="RZC80092.1"/>
    <property type="molecule type" value="Genomic_DNA"/>
</dbReference>